<dbReference type="InterPro" id="IPR024561">
    <property type="entry name" value="Pullul_strch_C"/>
</dbReference>
<feature type="domain" description="Glycosyl hydrolase family 13 catalytic" evidence="11">
    <location>
        <begin position="1543"/>
        <end position="1925"/>
    </location>
</feature>
<dbReference type="Gene3D" id="2.60.40.1130">
    <property type="entry name" value="Rab geranylgeranyltransferase alpha-subunit, insert domain"/>
    <property type="match status" value="1"/>
</dbReference>
<dbReference type="InterPro" id="IPR041111">
    <property type="entry name" value="Pullulanase_Ins"/>
</dbReference>
<protein>
    <recommendedName>
        <fullName evidence="6">pullulanase</fullName>
        <ecNumber evidence="6">3.2.1.41</ecNumber>
    </recommendedName>
    <alternativeName>
        <fullName evidence="7">Alpha-dextrin endo-1,6-alpha-glucosidase</fullName>
    </alternativeName>
    <alternativeName>
        <fullName evidence="8">Pullulan 6-glucanohydrolase</fullName>
    </alternativeName>
</protein>
<dbReference type="Pfam" id="PF02922">
    <property type="entry name" value="CBM_48"/>
    <property type="match status" value="1"/>
</dbReference>
<dbReference type="CDD" id="cd10315">
    <property type="entry name" value="CBM41_pullulanase"/>
    <property type="match status" value="1"/>
</dbReference>
<keyword evidence="3" id="KW-0378">Hydrolase</keyword>
<dbReference type="InterPro" id="IPR040671">
    <property type="entry name" value="Pullulanase_N2"/>
</dbReference>
<dbReference type="GO" id="GO:0005975">
    <property type="term" value="P:carbohydrate metabolic process"/>
    <property type="evidence" value="ECO:0007669"/>
    <property type="project" value="InterPro"/>
</dbReference>
<sequence>MNIKLTKLSIAMASLGLLAGCNDQLEVQVMDGYIENAEVWLDVNGNYEKDDHEPSATTDKAGYAVIDISGLSKQDRNAHLIAHVKRGVSIDSDIPEVKATRDYLMFAPADHSYITPLSTYVSLQMMDGKSEKRALRKLRRQLKQPKLNLDSDYIERQQALVASTAKAMAQVLPSNIEDHTLDKLIDTVELGAKALGKEKKQGNRLLDGVTLMIDASGVPAVSADTDGDGVADVVDLFPNDIQESADSDQDGIGDHRDLDDDNDGFADEVERSLGTDPYNASSQPDDLDGDKIPDSLDPDIDGDGWSNIDEDRLGSNPYSAQSKPSDYDGDGIADVEDKDIDGDGAPNSADAFPKDRFESTDTNGDGLGDFASSDDDGDGIPDSIDPNPKNPDNTSTEPAPIYQEAVIYYKRDDGNYADWGLHLWNNGSCDSVSEGALNGVDWGNPYSWKEVHPEYGAKYVIPLKDAHGACMNFIVHKGNDKALGGDDLKLEFTKGNTLYTTHGNSNIKYSPNEQTVVELSGAAAHWLDLNTFAWFDHSQAKSYQLWSSASGAGNISKPQQFTKHSLDLAGVVDNAKFPHLKGRVQFNLAVTADEAKGLLKQQLIAVALDEQGQPLVATRIQIPGVIDTLYTNGPNDADEAKLGSWIQGDTANFAVWAPTAQDVELYLYDSDKALVKESPLKMILDPSTGVWSYQGSAALENIFYRYRVKAYHPKTDRIEWMMSTDPYSLSLSTDSLHSQLVDLSSAQTKPNGWDSHTIPELQNPEDNIIYELHIRDFSVSDKHGTSERNGKYTAFLEDERDSVKQLKSLKESGLTTIHLLPSYDLASVPEQEAKTVNLTDTVGKLCSVNPKAKLCGDGTSHSTTILSLLEQTDPSTGEAQALLADIRPLDGFNWGYDPFHYSAPEGSYAVSKDGTDRIREYREMVKKLHEMGFRVVQDVVYNHTYSSGLYDKSVLDKTVPGYYHRLNPITGAVENSTCCDNTASENRMFEKLVADSVMMWAQDYKIDGFRFDLMGHLMKSNMLHIYDKAKQVDPDTWFYGEGWNFGEVANGQRGENATQWPMAGTGIGTYNDRLRDGVRGGGPFDSGDALLKTPGFTNAGDRFDDALKSKMDLIRYGMTGNLQNYPLETYSGSVVYGKDYQYGGQGAAYTLDPQESINYVSKHDNQTLWDFNQYKASADMTSEQRARMQIIGISTVMLGQGVPFLHMGSELLRSKSMERDSYDSGDWYNKVDFSKQTNNWNVGLPRADKDQANWNAIKSVISNPNTVASAKDIEWSDSAFKALLQVRSSTPLLKLVSEKEVVDRVRFHNTGSNALPGLIAMSVNDGISVGADLDSNNDALMVVINANTSEQTLKVAGAKDFVLHDALRNSDDPIVKQATFANENFTVPPLTAAVFVLPQSGGQGEGLVVDNKPVDVAPYGTTKLYVRGSMNGWSTGSEMQYKGEGVYSFNGYLTPGVYEFKLASEDWSTVNLGFGSFTLADGSVTLEDAGNGNIKVTVTKQGVYDFTLNAKDKSSLKVAVKDTELDYGCYSDNNNACDLRTYQVMVESFVDGDSNHDYGVGYGNSHHKGDLQGIINSLDYIADLNMNAIWLTPVFDSCAGQGGDNRLDATGYFACDFFNVDPKFGSNEKLKELIDSAHSKGLYVFLDGVFGHTHINGAKPSPTGKVPSLRKEPGYPGQYVNYPNADSEAFFTEVATYWIKEYGIDGWRLDQAYQVPLKSWINIRTAVERASMENVIAGKKWGTLGYMVGEAWSSADEITRTVYGSDAEPGLSSAFNFPLRYGLVQALAVEESGAKSNARALDAVWNSRVKSPYHAMPNLMIGNHDLVRFGDLIQRGGLGDYFPRHKAAYSFLAAYSGPITFYYGEEIGDEVEHFAAKVTSDCASVGQCDDHVARSSAKVEGVTGEKLSAEQSDLKAYVAKLMKVRSEHPALYNGERRNLWLDDTLYADLKVNGDQQVIYALNTSENQRTLNVDLSRIKAATTFVDLITGENINVQASNGNVPVPALTGRLLLVK</sequence>
<evidence type="ECO:0000256" key="3">
    <source>
        <dbReference type="ARBA" id="ARBA00022801"/>
    </source>
</evidence>
<evidence type="ECO:0000256" key="9">
    <source>
        <dbReference type="SAM" id="MobiDB-lite"/>
    </source>
</evidence>
<dbReference type="PANTHER" id="PTHR43002">
    <property type="entry name" value="GLYCOGEN DEBRANCHING ENZYME"/>
    <property type="match status" value="1"/>
</dbReference>
<dbReference type="InterPro" id="IPR013780">
    <property type="entry name" value="Glyco_hydro_b"/>
</dbReference>
<dbReference type="SUPFAM" id="SSF81296">
    <property type="entry name" value="E set domains"/>
    <property type="match status" value="3"/>
</dbReference>
<dbReference type="SUPFAM" id="SSF103647">
    <property type="entry name" value="TSP type-3 repeat"/>
    <property type="match status" value="2"/>
</dbReference>
<dbReference type="EMBL" id="LLEI02000015">
    <property type="protein sequence ID" value="OAJ95797.1"/>
    <property type="molecule type" value="Genomic_DNA"/>
</dbReference>
<evidence type="ECO:0000256" key="1">
    <source>
        <dbReference type="ARBA" id="ARBA00008061"/>
    </source>
</evidence>
<dbReference type="Pfam" id="PF00128">
    <property type="entry name" value="Alpha-amylase"/>
    <property type="match status" value="2"/>
</dbReference>
<dbReference type="RefSeq" id="WP_054962857.1">
    <property type="nucleotide sequence ID" value="NZ_LLEI02000015.1"/>
</dbReference>
<evidence type="ECO:0000256" key="5">
    <source>
        <dbReference type="ARBA" id="ARBA00023965"/>
    </source>
</evidence>
<dbReference type="CDD" id="cd02861">
    <property type="entry name" value="E_set_pullulanase_like"/>
    <property type="match status" value="1"/>
</dbReference>
<dbReference type="InterPro" id="IPR011839">
    <property type="entry name" value="Pullul_strch"/>
</dbReference>
<evidence type="ECO:0000313" key="13">
    <source>
        <dbReference type="Proteomes" id="UP000078406"/>
    </source>
</evidence>
<evidence type="ECO:0000256" key="2">
    <source>
        <dbReference type="ARBA" id="ARBA00022729"/>
    </source>
</evidence>
<dbReference type="Gene3D" id="2.60.40.1180">
    <property type="entry name" value="Golgi alpha-mannosidase II"/>
    <property type="match status" value="2"/>
</dbReference>
<feature type="compositionally biased region" description="Acidic residues" evidence="9">
    <location>
        <begin position="327"/>
        <end position="342"/>
    </location>
</feature>
<dbReference type="InterPro" id="IPR004193">
    <property type="entry name" value="Glyco_hydro_13_N"/>
</dbReference>
<feature type="region of interest" description="Disordered" evidence="9">
    <location>
        <begin position="242"/>
        <end position="399"/>
    </location>
</feature>
<dbReference type="InterPro" id="IPR013783">
    <property type="entry name" value="Ig-like_fold"/>
</dbReference>
<dbReference type="GO" id="GO:0005509">
    <property type="term" value="F:calcium ion binding"/>
    <property type="evidence" value="ECO:0007669"/>
    <property type="project" value="InterPro"/>
</dbReference>
<dbReference type="SUPFAM" id="SSF51011">
    <property type="entry name" value="Glycosyl hydrolase domain"/>
    <property type="match status" value="2"/>
</dbReference>
<keyword evidence="2 10" id="KW-0732">Signal</keyword>
<evidence type="ECO:0000256" key="10">
    <source>
        <dbReference type="SAM" id="SignalP"/>
    </source>
</evidence>
<dbReference type="SUPFAM" id="SSF51445">
    <property type="entry name" value="(Trans)glycosidases"/>
    <property type="match status" value="2"/>
</dbReference>
<dbReference type="InterPro" id="IPR006047">
    <property type="entry name" value="GH13_cat_dom"/>
</dbReference>
<dbReference type="Pfam" id="PF03714">
    <property type="entry name" value="PUD"/>
    <property type="match status" value="1"/>
</dbReference>
<dbReference type="InterPro" id="IPR017853">
    <property type="entry name" value="GH"/>
</dbReference>
<dbReference type="InterPro" id="IPR028974">
    <property type="entry name" value="TSP_type-3_rpt"/>
</dbReference>
<dbReference type="CDD" id="cd00551">
    <property type="entry name" value="AmyAc_family"/>
    <property type="match status" value="1"/>
</dbReference>
<dbReference type="PROSITE" id="PS51257">
    <property type="entry name" value="PROKAR_LIPOPROTEIN"/>
    <property type="match status" value="1"/>
</dbReference>
<organism evidence="12 13">
    <name type="scientific">Vibrio bivalvicida</name>
    <dbReference type="NCBI Taxonomy" id="1276888"/>
    <lineage>
        <taxon>Bacteria</taxon>
        <taxon>Pseudomonadati</taxon>
        <taxon>Pseudomonadota</taxon>
        <taxon>Gammaproteobacteria</taxon>
        <taxon>Vibrionales</taxon>
        <taxon>Vibrionaceae</taxon>
        <taxon>Vibrio</taxon>
        <taxon>Vibrio oreintalis group</taxon>
    </lineage>
</organism>
<evidence type="ECO:0000256" key="4">
    <source>
        <dbReference type="ARBA" id="ARBA00023295"/>
    </source>
</evidence>
<dbReference type="InterPro" id="IPR013784">
    <property type="entry name" value="Carb-bd-like_fold"/>
</dbReference>
<evidence type="ECO:0000259" key="11">
    <source>
        <dbReference type="SMART" id="SM00642"/>
    </source>
</evidence>
<dbReference type="CDD" id="cd02860">
    <property type="entry name" value="E_set_Pullulanase"/>
    <property type="match status" value="1"/>
</dbReference>
<dbReference type="InterPro" id="IPR014756">
    <property type="entry name" value="Ig_E-set"/>
</dbReference>
<proteinExistence type="inferred from homology"/>
<evidence type="ECO:0000256" key="7">
    <source>
        <dbReference type="ARBA" id="ARBA00029618"/>
    </source>
</evidence>
<feature type="chain" id="PRO_5008079480" description="pullulanase" evidence="10">
    <location>
        <begin position="20"/>
        <end position="2014"/>
    </location>
</feature>
<dbReference type="Pfam" id="PF18494">
    <property type="entry name" value="Pullulanase_Ins"/>
    <property type="match status" value="1"/>
</dbReference>
<feature type="signal peptide" evidence="10">
    <location>
        <begin position="1"/>
        <end position="19"/>
    </location>
</feature>
<dbReference type="InterPro" id="IPR005323">
    <property type="entry name" value="CBM41_pullulanase"/>
</dbReference>
<evidence type="ECO:0000256" key="6">
    <source>
        <dbReference type="ARBA" id="ARBA00024062"/>
    </source>
</evidence>
<dbReference type="Gene3D" id="2.60.40.10">
    <property type="entry name" value="Immunoglobulins"/>
    <property type="match status" value="2"/>
</dbReference>
<evidence type="ECO:0000313" key="12">
    <source>
        <dbReference type="EMBL" id="OAJ95797.1"/>
    </source>
</evidence>
<comment type="catalytic activity">
    <reaction evidence="5">
        <text>Hydrolysis of (1-&gt;6)-alpha-D-glucosidic linkages in pullulan, amylopectin and glycogen, and in the alpha- and beta-limit dextrins of amylopectin and glycogen.</text>
        <dbReference type="EC" id="3.2.1.41"/>
    </reaction>
</comment>
<keyword evidence="4" id="KW-0326">Glycosidase</keyword>
<dbReference type="Gene3D" id="2.60.40.1110">
    <property type="match status" value="1"/>
</dbReference>
<name>A0A177Y4V0_9VIBR</name>
<dbReference type="GO" id="GO:0051060">
    <property type="term" value="F:pullulanase activity"/>
    <property type="evidence" value="ECO:0007669"/>
    <property type="project" value="UniProtKB-EC"/>
</dbReference>
<evidence type="ECO:0000256" key="8">
    <source>
        <dbReference type="ARBA" id="ARBA00031076"/>
    </source>
</evidence>
<dbReference type="Pfam" id="PF11852">
    <property type="entry name" value="Pullul_strch_C"/>
    <property type="match status" value="1"/>
</dbReference>
<dbReference type="Pfam" id="PF17967">
    <property type="entry name" value="Pullulanase_N2"/>
    <property type="match status" value="1"/>
</dbReference>
<dbReference type="Gene3D" id="3.20.20.80">
    <property type="entry name" value="Glycosidases"/>
    <property type="match status" value="2"/>
</dbReference>
<comment type="similarity">
    <text evidence="1">Belongs to the glycosyl hydrolase 13 family.</text>
</comment>
<dbReference type="EC" id="3.2.1.41" evidence="6"/>
<dbReference type="SUPFAM" id="SSF49452">
    <property type="entry name" value="Starch-binding domain-like"/>
    <property type="match status" value="1"/>
</dbReference>
<dbReference type="Proteomes" id="UP000078406">
    <property type="component" value="Unassembled WGS sequence"/>
</dbReference>
<accession>A0A177Y4V0</accession>
<comment type="caution">
    <text evidence="12">The sequence shown here is derived from an EMBL/GenBank/DDBJ whole genome shotgun (WGS) entry which is preliminary data.</text>
</comment>
<dbReference type="NCBIfam" id="TIGR02103">
    <property type="entry name" value="pullul_strch"/>
    <property type="match status" value="1"/>
</dbReference>
<dbReference type="Gene3D" id="4.10.1080.10">
    <property type="entry name" value="TSP type-3 repeat"/>
    <property type="match status" value="2"/>
</dbReference>
<gene>
    <name evidence="12" type="ORF">APB76_02565</name>
</gene>
<dbReference type="SMART" id="SM00642">
    <property type="entry name" value="Aamy"/>
    <property type="match status" value="1"/>
</dbReference>
<dbReference type="CDD" id="cd11341">
    <property type="entry name" value="AmyAc_Pullulanase_LD-like"/>
    <property type="match status" value="1"/>
</dbReference>
<reference evidence="12 13" key="1">
    <citation type="journal article" date="2016" name="Syst. Appl. Microbiol.">
        <title>Vibrio bivalvicida sp. nov., a novel larval pathogen for bivalve molluscs reared in a hatchery.</title>
        <authorList>
            <person name="Dubert J."/>
            <person name="Romalde J.L."/>
            <person name="Prado S."/>
            <person name="Barja J.L."/>
        </authorList>
    </citation>
    <scope>NUCLEOTIDE SEQUENCE [LARGE SCALE GENOMIC DNA]</scope>
    <source>
        <strain evidence="12 13">605</strain>
    </source>
</reference>
<dbReference type="GO" id="GO:0030246">
    <property type="term" value="F:carbohydrate binding"/>
    <property type="evidence" value="ECO:0007669"/>
    <property type="project" value="InterPro"/>
</dbReference>